<comment type="caution">
    <text evidence="3">The sequence shown here is derived from an EMBL/GenBank/DDBJ whole genome shotgun (WGS) entry which is preliminary data.</text>
</comment>
<keyword evidence="2" id="KW-1133">Transmembrane helix</keyword>
<feature type="transmembrane region" description="Helical" evidence="2">
    <location>
        <begin position="337"/>
        <end position="358"/>
    </location>
</feature>
<dbReference type="NCBIfam" id="TIGR00792">
    <property type="entry name" value="gph"/>
    <property type="match status" value="1"/>
</dbReference>
<feature type="transmembrane region" description="Helical" evidence="2">
    <location>
        <begin position="280"/>
        <end position="299"/>
    </location>
</feature>
<evidence type="ECO:0000313" key="4">
    <source>
        <dbReference type="Proteomes" id="UP001279660"/>
    </source>
</evidence>
<gene>
    <name evidence="3" type="ORF">SIL82_12930</name>
</gene>
<dbReference type="Proteomes" id="UP001279660">
    <property type="component" value="Unassembled WGS sequence"/>
</dbReference>
<name>A0ABU4PLZ9_9SPHN</name>
<organism evidence="3 4">
    <name type="scientific">Sphingomonas echinoides</name>
    <dbReference type="NCBI Taxonomy" id="59803"/>
    <lineage>
        <taxon>Bacteria</taxon>
        <taxon>Pseudomonadati</taxon>
        <taxon>Pseudomonadota</taxon>
        <taxon>Alphaproteobacteria</taxon>
        <taxon>Sphingomonadales</taxon>
        <taxon>Sphingomonadaceae</taxon>
        <taxon>Sphingomonas</taxon>
    </lineage>
</organism>
<feature type="transmembrane region" description="Helical" evidence="2">
    <location>
        <begin position="21"/>
        <end position="38"/>
    </location>
</feature>
<proteinExistence type="inferred from homology"/>
<feature type="transmembrane region" description="Helical" evidence="2">
    <location>
        <begin position="249"/>
        <end position="268"/>
    </location>
</feature>
<keyword evidence="4" id="KW-1185">Reference proteome</keyword>
<evidence type="ECO:0000256" key="2">
    <source>
        <dbReference type="SAM" id="Phobius"/>
    </source>
</evidence>
<protein>
    <submittedName>
        <fullName evidence="3">Glycoside-pentoside-hexuronide (GPH):cation symporter</fullName>
    </submittedName>
</protein>
<feature type="transmembrane region" description="Helical" evidence="2">
    <location>
        <begin position="192"/>
        <end position="212"/>
    </location>
</feature>
<sequence length="463" mass="48514">MAPSIRRAVRLAPPPRTRPGVAQFTLFGAGDFACNLYWQSVTLYLLFFYTDVLLLPTALAGTLYMAGALWDGIADLLVGIAAQRRPSHYRHFIAIGAIPLGGAFILLYSTPPLAGVGLALAIGTTQILFRTLYALVNVPYAAWSARFSPDSRDRTTLAGVRMLFGTAAALVVTMGTPWIAARLSGVPTSASGYVGAAAVYAMVGTALLLALAFGARGARAEDTALAAVPMLLCLRLLFGNRAFVTLNLAAMAAGLAAALLTQSVLYYFKHVVGTPTQGPQALALMAVAGTIAVPLWMLATRWLGLRAVWLMAAAAALVCLGLFAVANPRNGGEAEILLLLAMLQGSFTGFNLVFWAMLPNTVEYGEVRHGTRVEALAFGVAALLQKIGLAAAAGVLGLFYHHIGYAAGTPQPPAALAGIRNLMLYACSAGVAMSALVMLFNPLKRGVHAALVQELGMTAPRAD</sequence>
<feature type="transmembrane region" description="Helical" evidence="2">
    <location>
        <begin position="305"/>
        <end position="325"/>
    </location>
</feature>
<dbReference type="Pfam" id="PF13347">
    <property type="entry name" value="MFS_2"/>
    <property type="match status" value="1"/>
</dbReference>
<evidence type="ECO:0000313" key="3">
    <source>
        <dbReference type="EMBL" id="MDX5985166.1"/>
    </source>
</evidence>
<dbReference type="PANTHER" id="PTHR11328">
    <property type="entry name" value="MAJOR FACILITATOR SUPERFAMILY DOMAIN-CONTAINING PROTEIN"/>
    <property type="match status" value="1"/>
</dbReference>
<feature type="transmembrane region" description="Helical" evidence="2">
    <location>
        <begin position="91"/>
        <end position="108"/>
    </location>
</feature>
<accession>A0ABU4PLZ9</accession>
<dbReference type="InterPro" id="IPR001927">
    <property type="entry name" value="Na/Gal_symport"/>
</dbReference>
<dbReference type="InterPro" id="IPR036259">
    <property type="entry name" value="MFS_trans_sf"/>
</dbReference>
<comment type="similarity">
    <text evidence="1">Belongs to the sodium:galactoside symporter (TC 2.A.2) family.</text>
</comment>
<dbReference type="RefSeq" id="WP_050810883.1">
    <property type="nucleotide sequence ID" value="NZ_JAWXXV010000001.1"/>
</dbReference>
<evidence type="ECO:0000256" key="1">
    <source>
        <dbReference type="ARBA" id="ARBA00009617"/>
    </source>
</evidence>
<keyword evidence="2" id="KW-0472">Membrane</keyword>
<dbReference type="EMBL" id="JAWXXV010000001">
    <property type="protein sequence ID" value="MDX5985166.1"/>
    <property type="molecule type" value="Genomic_DNA"/>
</dbReference>
<feature type="transmembrane region" description="Helical" evidence="2">
    <location>
        <begin position="378"/>
        <end position="401"/>
    </location>
</feature>
<dbReference type="SUPFAM" id="SSF103473">
    <property type="entry name" value="MFS general substrate transporter"/>
    <property type="match status" value="1"/>
</dbReference>
<dbReference type="InterPro" id="IPR039672">
    <property type="entry name" value="MFS_2"/>
</dbReference>
<keyword evidence="2" id="KW-0812">Transmembrane</keyword>
<dbReference type="Gene3D" id="1.20.1250.20">
    <property type="entry name" value="MFS general substrate transporter like domains"/>
    <property type="match status" value="2"/>
</dbReference>
<feature type="transmembrane region" description="Helical" evidence="2">
    <location>
        <begin position="44"/>
        <end position="70"/>
    </location>
</feature>
<feature type="transmembrane region" description="Helical" evidence="2">
    <location>
        <begin position="422"/>
        <end position="440"/>
    </location>
</feature>
<feature type="transmembrane region" description="Helical" evidence="2">
    <location>
        <begin position="114"/>
        <end position="136"/>
    </location>
</feature>
<reference evidence="3 4" key="1">
    <citation type="submission" date="2023-11" db="EMBL/GenBank/DDBJ databases">
        <title>MicrobeMod: A computational toolkit for identifying prokaryotic methylation and restriction-modification with nanopore sequencing.</title>
        <authorList>
            <person name="Crits-Christoph A."/>
            <person name="Kang S.C."/>
            <person name="Lee H."/>
            <person name="Ostrov N."/>
        </authorList>
    </citation>
    <scope>NUCLEOTIDE SEQUENCE [LARGE SCALE GENOMIC DNA]</scope>
    <source>
        <strain evidence="3 4">ATCC 14820</strain>
    </source>
</reference>
<dbReference type="PANTHER" id="PTHR11328:SF24">
    <property type="entry name" value="MAJOR FACILITATOR SUPERFAMILY (MFS) PROFILE DOMAIN-CONTAINING PROTEIN"/>
    <property type="match status" value="1"/>
</dbReference>
<feature type="transmembrane region" description="Helical" evidence="2">
    <location>
        <begin position="157"/>
        <end position="180"/>
    </location>
</feature>